<feature type="transmembrane region" description="Helical" evidence="6">
    <location>
        <begin position="171"/>
        <end position="190"/>
    </location>
</feature>
<feature type="transmembrane region" description="Helical" evidence="6">
    <location>
        <begin position="385"/>
        <end position="408"/>
    </location>
</feature>
<dbReference type="InterPro" id="IPR036259">
    <property type="entry name" value="MFS_trans_sf"/>
</dbReference>
<feature type="transmembrane region" description="Helical" evidence="6">
    <location>
        <begin position="420"/>
        <end position="445"/>
    </location>
</feature>
<comment type="similarity">
    <text evidence="2">Belongs to the PucC family.</text>
</comment>
<evidence type="ECO:0000313" key="7">
    <source>
        <dbReference type="EMBL" id="OAN49014.1"/>
    </source>
</evidence>
<feature type="transmembrane region" description="Helical" evidence="6">
    <location>
        <begin position="100"/>
        <end position="122"/>
    </location>
</feature>
<dbReference type="PIRSF" id="PIRSF016565">
    <property type="entry name" value="PucC"/>
    <property type="match status" value="1"/>
</dbReference>
<feature type="transmembrane region" description="Helical" evidence="6">
    <location>
        <begin position="202"/>
        <end position="222"/>
    </location>
</feature>
<keyword evidence="3 6" id="KW-0812">Transmembrane</keyword>
<dbReference type="Gene3D" id="1.20.1250.20">
    <property type="entry name" value="MFS general substrate transporter like domains"/>
    <property type="match status" value="1"/>
</dbReference>
<organism evidence="7 8">
    <name type="scientific">Chloroflexus islandicus</name>
    <dbReference type="NCBI Taxonomy" id="1707952"/>
    <lineage>
        <taxon>Bacteria</taxon>
        <taxon>Bacillati</taxon>
        <taxon>Chloroflexota</taxon>
        <taxon>Chloroflexia</taxon>
        <taxon>Chloroflexales</taxon>
        <taxon>Chloroflexineae</taxon>
        <taxon>Chloroflexaceae</taxon>
        <taxon>Chloroflexus</taxon>
    </lineage>
</organism>
<dbReference type="OrthoDB" id="144773at2"/>
<comment type="caution">
    <text evidence="7">The sequence shown here is derived from an EMBL/GenBank/DDBJ whole genome shotgun (WGS) entry which is preliminary data.</text>
</comment>
<feature type="transmembrane region" description="Helical" evidence="6">
    <location>
        <begin position="128"/>
        <end position="159"/>
    </location>
</feature>
<reference evidence="7 8" key="1">
    <citation type="submission" date="2016-04" db="EMBL/GenBank/DDBJ databases">
        <title>Chloroflexus islandicus sp. nov., a thermophilic filamentous anoxygenic phototrophic bacterium from geyser Strokkur (Iceland).</title>
        <authorList>
            <person name="Gaisin V.A."/>
            <person name="Kalashnikov A.M."/>
            <person name="Sukhacheva M.V."/>
            <person name="Grouzdev D.S."/>
            <person name="Ivanov T.M."/>
            <person name="Kuznetsov B."/>
            <person name="Gorlenko V.M."/>
        </authorList>
    </citation>
    <scope>NUCLEOTIDE SEQUENCE [LARGE SCALE GENOMIC DNA]</scope>
    <source>
        <strain evidence="8">isl-2</strain>
    </source>
</reference>
<dbReference type="InterPro" id="IPR004896">
    <property type="entry name" value="PucC-rel"/>
</dbReference>
<evidence type="ECO:0000256" key="3">
    <source>
        <dbReference type="ARBA" id="ARBA00022692"/>
    </source>
</evidence>
<evidence type="ECO:0000256" key="4">
    <source>
        <dbReference type="ARBA" id="ARBA00022989"/>
    </source>
</evidence>
<evidence type="ECO:0000313" key="8">
    <source>
        <dbReference type="Proteomes" id="UP000078287"/>
    </source>
</evidence>
<feature type="transmembrane region" description="Helical" evidence="6">
    <location>
        <begin position="59"/>
        <end position="79"/>
    </location>
</feature>
<keyword evidence="4 6" id="KW-1133">Transmembrane helix</keyword>
<evidence type="ECO:0000256" key="5">
    <source>
        <dbReference type="ARBA" id="ARBA00023136"/>
    </source>
</evidence>
<dbReference type="GO" id="GO:0016020">
    <property type="term" value="C:membrane"/>
    <property type="evidence" value="ECO:0007669"/>
    <property type="project" value="UniProtKB-SubCell"/>
</dbReference>
<dbReference type="CDD" id="cd06176">
    <property type="entry name" value="MFS_BCD_PucC-like"/>
    <property type="match status" value="1"/>
</dbReference>
<name>A0A178MM50_9CHLR</name>
<protein>
    <submittedName>
        <fullName evidence="7">PUCC protein</fullName>
    </submittedName>
</protein>
<keyword evidence="5 6" id="KW-0472">Membrane</keyword>
<keyword evidence="8" id="KW-1185">Reference proteome</keyword>
<dbReference type="PANTHER" id="PTHR23538">
    <property type="entry name" value="44.5 KD BACTERIOCHLOROPHYLL SYNTHASE SUBUNIT"/>
    <property type="match status" value="1"/>
</dbReference>
<accession>A0A178MM50</accession>
<dbReference type="Pfam" id="PF03209">
    <property type="entry name" value="PUCC"/>
    <property type="match status" value="1"/>
</dbReference>
<evidence type="ECO:0000256" key="6">
    <source>
        <dbReference type="SAM" id="Phobius"/>
    </source>
</evidence>
<comment type="subcellular location">
    <subcellularLocation>
        <location evidence="1">Membrane</location>
        <topology evidence="1">Multi-pass membrane protein</topology>
    </subcellularLocation>
</comment>
<dbReference type="AlphaFoldDB" id="A0A178MM50"/>
<feature type="transmembrane region" description="Helical" evidence="6">
    <location>
        <begin position="299"/>
        <end position="317"/>
    </location>
</feature>
<sequence length="472" mass="50937">MAMADTLLRPFRQVQHWLEARPRLRMWLRVFRLSLFQFGMGLSLAPLTGTLNRVLINELGIAAFLVGSLLALHYFISPARAIFGYQSDVHRAAGRWRTPYLVLGAMLTYGGLATAPFSLILLSGEGYLPFPLAVIVCFAIFFAYGLGVNIAETIYLAIVSDVTPQEERGRVLSLLWVALVLGTIVGSLLIGELLIDYSHTRLIQVMQGSALAFVFLTFMSMLDQERLKPNGQLADVTPVRVRETLGDSLRMLAAQRPLRNLFIVLALATTGFAVHDVLLEPYGGQVLGMTVAETTRLTAVWGGGMLTAIVLTGWLLWRGQPALRMIGGASLLGIVGFATISLSTSPDHVGQFLSGVALIGMGRGMLIVGGLSLVMGLCDRAHAGLFLALWGITQALAQGVGTIAAGLARDIIGRMSGVVASGYIAVYLSALTLIAIAGVMLLVLYRRGQLRAEQVRSPWSSLEQVNADQIIF</sequence>
<evidence type="ECO:0000256" key="1">
    <source>
        <dbReference type="ARBA" id="ARBA00004141"/>
    </source>
</evidence>
<dbReference type="EMBL" id="LWQS01000021">
    <property type="protein sequence ID" value="OAN49014.1"/>
    <property type="molecule type" value="Genomic_DNA"/>
</dbReference>
<feature type="transmembrane region" description="Helical" evidence="6">
    <location>
        <begin position="322"/>
        <end position="340"/>
    </location>
</feature>
<proteinExistence type="inferred from homology"/>
<gene>
    <name evidence="7" type="ORF">A6A03_06820</name>
</gene>
<feature type="transmembrane region" description="Helical" evidence="6">
    <location>
        <begin position="30"/>
        <end position="47"/>
    </location>
</feature>
<dbReference type="Proteomes" id="UP000078287">
    <property type="component" value="Unassembled WGS sequence"/>
</dbReference>
<dbReference type="RefSeq" id="WP_066782556.1">
    <property type="nucleotide sequence ID" value="NZ_LWQS01000021.1"/>
</dbReference>
<dbReference type="PANTHER" id="PTHR23538:SF1">
    <property type="entry name" value="44.5 KD BACTERIOCHLOROPHYLL SYNTHASE SUBUNIT"/>
    <property type="match status" value="1"/>
</dbReference>
<feature type="transmembrane region" description="Helical" evidence="6">
    <location>
        <begin position="352"/>
        <end position="378"/>
    </location>
</feature>
<dbReference type="InterPro" id="IPR026036">
    <property type="entry name" value="PucC"/>
</dbReference>
<evidence type="ECO:0000256" key="2">
    <source>
        <dbReference type="ARBA" id="ARBA00008412"/>
    </source>
</evidence>
<dbReference type="STRING" id="1707952.A6A03_06820"/>
<feature type="transmembrane region" description="Helical" evidence="6">
    <location>
        <begin position="260"/>
        <end position="279"/>
    </location>
</feature>
<dbReference type="SUPFAM" id="SSF103473">
    <property type="entry name" value="MFS general substrate transporter"/>
    <property type="match status" value="1"/>
</dbReference>